<evidence type="ECO:0000313" key="2">
    <source>
        <dbReference type="Proteomes" id="UP000051442"/>
    </source>
</evidence>
<evidence type="ECO:0000313" key="1">
    <source>
        <dbReference type="EMBL" id="KRN25656.1"/>
    </source>
</evidence>
<reference evidence="1 2" key="1">
    <citation type="journal article" date="2015" name="Genome Announc.">
        <title>Expanding the biotechnology potential of lactobacilli through comparative genomics of 213 strains and associated genera.</title>
        <authorList>
            <person name="Sun Z."/>
            <person name="Harris H.M."/>
            <person name="McCann A."/>
            <person name="Guo C."/>
            <person name="Argimon S."/>
            <person name="Zhang W."/>
            <person name="Yang X."/>
            <person name="Jeffery I.B."/>
            <person name="Cooney J.C."/>
            <person name="Kagawa T.F."/>
            <person name="Liu W."/>
            <person name="Song Y."/>
            <person name="Salvetti E."/>
            <person name="Wrobel A."/>
            <person name="Rasinkangas P."/>
            <person name="Parkhill J."/>
            <person name="Rea M.C."/>
            <person name="O'Sullivan O."/>
            <person name="Ritari J."/>
            <person name="Douillard F.P."/>
            <person name="Paul Ross R."/>
            <person name="Yang R."/>
            <person name="Briner A.E."/>
            <person name="Felis G.E."/>
            <person name="de Vos W.M."/>
            <person name="Barrangou R."/>
            <person name="Klaenhammer T.R."/>
            <person name="Caufield P.W."/>
            <person name="Cui Y."/>
            <person name="Zhang H."/>
            <person name="O'Toole P.W."/>
        </authorList>
    </citation>
    <scope>NUCLEOTIDE SEQUENCE [LARGE SCALE GENOMIC DNA]</scope>
    <source>
        <strain evidence="1 2">DSM 23365</strain>
    </source>
</reference>
<dbReference type="RefSeq" id="WP_054732516.1">
    <property type="nucleotide sequence ID" value="NZ_AYZM01000065.1"/>
</dbReference>
<keyword evidence="2" id="KW-1185">Reference proteome</keyword>
<dbReference type="EMBL" id="AYZM01000065">
    <property type="protein sequence ID" value="KRN25656.1"/>
    <property type="molecule type" value="Genomic_DNA"/>
</dbReference>
<organism evidence="1 2">
    <name type="scientific">Secundilactobacillus similis DSM 23365 = JCM 2765</name>
    <dbReference type="NCBI Taxonomy" id="1423804"/>
    <lineage>
        <taxon>Bacteria</taxon>
        <taxon>Bacillati</taxon>
        <taxon>Bacillota</taxon>
        <taxon>Bacilli</taxon>
        <taxon>Lactobacillales</taxon>
        <taxon>Lactobacillaceae</taxon>
        <taxon>Secundilactobacillus</taxon>
    </lineage>
</organism>
<comment type="caution">
    <text evidence="1">The sequence shown here is derived from an EMBL/GenBank/DDBJ whole genome shotgun (WGS) entry which is preliminary data.</text>
</comment>
<dbReference type="AlphaFoldDB" id="A0A0R2FBA2"/>
<accession>A0A0R2FBA2</accession>
<dbReference type="PATRIC" id="fig|1423804.4.peg.286"/>
<sequence length="302" mass="34937">MKTNDFKQLIIHKRWRLEAKTNFWKSIAMGHDGGELILIFRSDGGFDFPTNMKFNPQFTQWAFDEQRQVLELSDDAGKVYMTFTPPEIVDRDQYLYITDRSQRLVNFTYIDPIFDLPLAPAPLYDRPRHTYSGTSPFILQLGSQPELATNAADWGLTVKQLTPSNDSLTTWQHVYQFLLDQFNLQQVAIISGNHQLQAYPFEDCQPNTLYLLDKPELTPIILTDGQSTEVQVLDPSVLIGSRFLLLELLSNVIVRADHQRITLDRELTEAELLTCFNQAIYQDFSSRTWHGQLIRDWVNSTN</sequence>
<gene>
    <name evidence="1" type="ORF">FD14_GL000264</name>
</gene>
<protein>
    <submittedName>
        <fullName evidence="1">Uncharacterized protein</fullName>
    </submittedName>
</protein>
<proteinExistence type="predicted"/>
<name>A0A0R2FBA2_9LACO</name>
<dbReference type="Proteomes" id="UP000051442">
    <property type="component" value="Unassembled WGS sequence"/>
</dbReference>